<comment type="caution">
    <text evidence="3">The sequence shown here is derived from an EMBL/GenBank/DDBJ whole genome shotgun (WGS) entry which is preliminary data.</text>
</comment>
<dbReference type="AlphaFoldDB" id="A0A853JBS6"/>
<gene>
    <name evidence="3" type="ORF">H0E84_07375</name>
</gene>
<name>A0A853JBS6_9GAMM</name>
<accession>A0A853JBS6</accession>
<evidence type="ECO:0000256" key="1">
    <source>
        <dbReference type="SAM" id="SignalP"/>
    </source>
</evidence>
<keyword evidence="1" id="KW-0732">Signal</keyword>
<dbReference type="PROSITE" id="PS00146">
    <property type="entry name" value="BETA_LACTAMASE_A"/>
    <property type="match status" value="1"/>
</dbReference>
<proteinExistence type="predicted"/>
<keyword evidence="3" id="KW-0378">Hydrolase</keyword>
<organism evidence="3 4">
    <name type="scientific">Luteimonas salinisoli</name>
    <dbReference type="NCBI Taxonomy" id="2752307"/>
    <lineage>
        <taxon>Bacteria</taxon>
        <taxon>Pseudomonadati</taxon>
        <taxon>Pseudomonadota</taxon>
        <taxon>Gammaproteobacteria</taxon>
        <taxon>Lysobacterales</taxon>
        <taxon>Lysobacteraceae</taxon>
        <taxon>Luteimonas</taxon>
    </lineage>
</organism>
<evidence type="ECO:0000313" key="4">
    <source>
        <dbReference type="Proteomes" id="UP000578091"/>
    </source>
</evidence>
<dbReference type="Gene3D" id="3.40.710.10">
    <property type="entry name" value="DD-peptidase/beta-lactamase superfamily"/>
    <property type="match status" value="1"/>
</dbReference>
<dbReference type="InterPro" id="IPR001466">
    <property type="entry name" value="Beta-lactam-related"/>
</dbReference>
<dbReference type="InterPro" id="IPR012338">
    <property type="entry name" value="Beta-lactam/transpept-like"/>
</dbReference>
<feature type="signal peptide" evidence="1">
    <location>
        <begin position="1"/>
        <end position="20"/>
    </location>
</feature>
<dbReference type="GO" id="GO:0016787">
    <property type="term" value="F:hydrolase activity"/>
    <property type="evidence" value="ECO:0007669"/>
    <property type="project" value="UniProtKB-KW"/>
</dbReference>
<keyword evidence="4" id="KW-1185">Reference proteome</keyword>
<dbReference type="EMBL" id="JACCKA010000049">
    <property type="protein sequence ID" value="NZA26204.1"/>
    <property type="molecule type" value="Genomic_DNA"/>
</dbReference>
<dbReference type="SUPFAM" id="SSF56601">
    <property type="entry name" value="beta-lactamase/transpeptidase-like"/>
    <property type="match status" value="1"/>
</dbReference>
<sequence>MVRQFMLVALLFASAGALQAAPPDKAEVAAFAERMLADNCDLQAPGMAVLVARGDEVLFRGACGRASLELDVPLAPEQVFRIGSVTKQMSAAAVLKLAEDGRLALHEPLTKYVPGYPGGDAITVAMLLDHTSGIRSYTDIPGAMAGPVRLDVTTAELIDAFKDQQPDFAPGEGWSYNNSGYVLVGAVIEAASGMSWHAYLQDALFAPLGMAHTRYGNAAEGVIPGHVSGYTRIGERWAAANPLSMTQPHAAGALVSTVDDLLRWNRALHAGRVLHEDSYRRMVTPAGKAAEHDYGYGIVAGTLRGQPVLQHGGGIFGFSSYLLYLPDSDLSVAVLYNADAGRPGMLGTGRLGNLLAAHAIGRPYPEKTPIEMDPDTLREYEGVYRIDDANTRVLRVSDGGLTSQRTGGPAYALIPVAPDTFLFEEGFSRMVLERDAAGRVRAMRFYPEDEGEGEVVERTDEPLPAARDAIELPAAALERLVGEYVREGMTLTIVLEGGTPKAQLTGQPAFEIFAESPSRFFLKVVDATLEFAPASGRPDTVTLHQGGAVLEFRREDRARDSE</sequence>
<feature type="chain" id="PRO_5032441769" evidence="1">
    <location>
        <begin position="21"/>
        <end position="562"/>
    </location>
</feature>
<feature type="domain" description="Beta-lactamase-related" evidence="2">
    <location>
        <begin position="41"/>
        <end position="341"/>
    </location>
</feature>
<protein>
    <submittedName>
        <fullName evidence="3">Serine hydrolase</fullName>
    </submittedName>
</protein>
<dbReference type="InterPro" id="IPR023650">
    <property type="entry name" value="Beta-lactam_class-A_AS"/>
</dbReference>
<dbReference type="InterPro" id="IPR050491">
    <property type="entry name" value="AmpC-like"/>
</dbReference>
<dbReference type="Proteomes" id="UP000578091">
    <property type="component" value="Unassembled WGS sequence"/>
</dbReference>
<evidence type="ECO:0000313" key="3">
    <source>
        <dbReference type="EMBL" id="NZA26204.1"/>
    </source>
</evidence>
<dbReference type="PANTHER" id="PTHR46825">
    <property type="entry name" value="D-ALANYL-D-ALANINE-CARBOXYPEPTIDASE/ENDOPEPTIDASE AMPH"/>
    <property type="match status" value="1"/>
</dbReference>
<dbReference type="Pfam" id="PF00144">
    <property type="entry name" value="Beta-lactamase"/>
    <property type="match status" value="1"/>
</dbReference>
<dbReference type="PANTHER" id="PTHR46825:SF9">
    <property type="entry name" value="BETA-LACTAMASE-RELATED DOMAIN-CONTAINING PROTEIN"/>
    <property type="match status" value="1"/>
</dbReference>
<reference evidence="3 4" key="1">
    <citation type="submission" date="2020-07" db="EMBL/GenBank/DDBJ databases">
        <title>Luteimonas sp. SJ-92.</title>
        <authorList>
            <person name="Huang X.-X."/>
            <person name="Xu L."/>
            <person name="Sun J.-Q."/>
        </authorList>
    </citation>
    <scope>NUCLEOTIDE SEQUENCE [LARGE SCALE GENOMIC DNA]</scope>
    <source>
        <strain evidence="3 4">SJ-92</strain>
    </source>
</reference>
<dbReference type="RefSeq" id="WP_180677996.1">
    <property type="nucleotide sequence ID" value="NZ_JACCKA010000049.1"/>
</dbReference>
<evidence type="ECO:0000259" key="2">
    <source>
        <dbReference type="Pfam" id="PF00144"/>
    </source>
</evidence>